<protein>
    <submittedName>
        <fullName evidence="2">Uncharacterized protein</fullName>
    </submittedName>
</protein>
<sequence>MPQIARWPRFVGETLRLSVSALRGWGPRQVLTAVVAATGIAVVMGLATVLIPTSSAATP</sequence>
<name>A0A291GRR8_9MICO</name>
<keyword evidence="1" id="KW-1133">Transmembrane helix</keyword>
<dbReference type="RefSeq" id="WP_096804016.1">
    <property type="nucleotide sequence ID" value="NZ_CP023563.1"/>
</dbReference>
<accession>A0A291GRR8</accession>
<keyword evidence="3" id="KW-1185">Reference proteome</keyword>
<dbReference type="KEGG" id="brz:CFK38_16305"/>
<gene>
    <name evidence="2" type="ORF">CFK38_16305</name>
</gene>
<evidence type="ECO:0000256" key="1">
    <source>
        <dbReference type="SAM" id="Phobius"/>
    </source>
</evidence>
<dbReference type="EMBL" id="CP023563">
    <property type="protein sequence ID" value="ATG52908.1"/>
    <property type="molecule type" value="Genomic_DNA"/>
</dbReference>
<proteinExistence type="predicted"/>
<keyword evidence="1" id="KW-0472">Membrane</keyword>
<dbReference type="AlphaFoldDB" id="A0A291GRR8"/>
<evidence type="ECO:0000313" key="3">
    <source>
        <dbReference type="Proteomes" id="UP000218165"/>
    </source>
</evidence>
<organism evidence="2 3">
    <name type="scientific">Brachybacterium vulturis</name>
    <dbReference type="NCBI Taxonomy" id="2017484"/>
    <lineage>
        <taxon>Bacteria</taxon>
        <taxon>Bacillati</taxon>
        <taxon>Actinomycetota</taxon>
        <taxon>Actinomycetes</taxon>
        <taxon>Micrococcales</taxon>
        <taxon>Dermabacteraceae</taxon>
        <taxon>Brachybacterium</taxon>
    </lineage>
</organism>
<dbReference type="Proteomes" id="UP000218165">
    <property type="component" value="Chromosome"/>
</dbReference>
<keyword evidence="1" id="KW-0812">Transmembrane</keyword>
<feature type="transmembrane region" description="Helical" evidence="1">
    <location>
        <begin position="30"/>
        <end position="51"/>
    </location>
</feature>
<reference evidence="3" key="1">
    <citation type="submission" date="2017-09" db="EMBL/GenBank/DDBJ databases">
        <title>Brachybacterium sp. VM2412.</title>
        <authorList>
            <person name="Tak E.J."/>
            <person name="Bae J.-W."/>
        </authorList>
    </citation>
    <scope>NUCLEOTIDE SEQUENCE [LARGE SCALE GENOMIC DNA]</scope>
    <source>
        <strain evidence="3">VM2412</strain>
    </source>
</reference>
<evidence type="ECO:0000313" key="2">
    <source>
        <dbReference type="EMBL" id="ATG52908.1"/>
    </source>
</evidence>